<accession>A0ABQ6VEI1</accession>
<dbReference type="EMBL" id="WBZJ01000001">
    <property type="protein sequence ID" value="KAB3522680.1"/>
    <property type="molecule type" value="Genomic_DNA"/>
</dbReference>
<feature type="transmembrane region" description="Helical" evidence="6">
    <location>
        <begin position="73"/>
        <end position="90"/>
    </location>
</feature>
<feature type="transmembrane region" description="Helical" evidence="6">
    <location>
        <begin position="331"/>
        <end position="350"/>
    </location>
</feature>
<dbReference type="PROSITE" id="PS50850">
    <property type="entry name" value="MFS"/>
    <property type="match status" value="1"/>
</dbReference>
<feature type="transmembrane region" description="Helical" evidence="6">
    <location>
        <begin position="362"/>
        <end position="381"/>
    </location>
</feature>
<dbReference type="Gene3D" id="1.20.1250.20">
    <property type="entry name" value="MFS general substrate transporter like domains"/>
    <property type="match status" value="1"/>
</dbReference>
<evidence type="ECO:0000259" key="7">
    <source>
        <dbReference type="PROSITE" id="PS50850"/>
    </source>
</evidence>
<dbReference type="SUPFAM" id="SSF103473">
    <property type="entry name" value="MFS general substrate transporter"/>
    <property type="match status" value="1"/>
</dbReference>
<evidence type="ECO:0000256" key="2">
    <source>
        <dbReference type="ARBA" id="ARBA00022448"/>
    </source>
</evidence>
<feature type="transmembrane region" description="Helical" evidence="6">
    <location>
        <begin position="163"/>
        <end position="180"/>
    </location>
</feature>
<evidence type="ECO:0000256" key="4">
    <source>
        <dbReference type="ARBA" id="ARBA00022989"/>
    </source>
</evidence>
<feature type="transmembrane region" description="Helical" evidence="6">
    <location>
        <begin position="270"/>
        <end position="290"/>
    </location>
</feature>
<evidence type="ECO:0000256" key="6">
    <source>
        <dbReference type="SAM" id="Phobius"/>
    </source>
</evidence>
<comment type="subcellular location">
    <subcellularLocation>
        <location evidence="1">Cell membrane</location>
        <topology evidence="1">Multi-pass membrane protein</topology>
    </subcellularLocation>
</comment>
<dbReference type="RefSeq" id="WP_151843603.1">
    <property type="nucleotide sequence ID" value="NZ_WBZJ01000001.1"/>
</dbReference>
<dbReference type="InterPro" id="IPR020846">
    <property type="entry name" value="MFS_dom"/>
</dbReference>
<evidence type="ECO:0000313" key="8">
    <source>
        <dbReference type="EMBL" id="KAB3522680.1"/>
    </source>
</evidence>
<dbReference type="Proteomes" id="UP000436181">
    <property type="component" value="Unassembled WGS sequence"/>
</dbReference>
<proteinExistence type="predicted"/>
<feature type="transmembrane region" description="Helical" evidence="6">
    <location>
        <begin position="296"/>
        <end position="319"/>
    </location>
</feature>
<feature type="transmembrane region" description="Helical" evidence="6">
    <location>
        <begin position="207"/>
        <end position="227"/>
    </location>
</feature>
<dbReference type="Pfam" id="PF07690">
    <property type="entry name" value="MFS_1"/>
    <property type="match status" value="1"/>
</dbReference>
<feature type="transmembrane region" description="Helical" evidence="6">
    <location>
        <begin position="131"/>
        <end position="157"/>
    </location>
</feature>
<evidence type="ECO:0000256" key="3">
    <source>
        <dbReference type="ARBA" id="ARBA00022692"/>
    </source>
</evidence>
<comment type="caution">
    <text evidence="8">The sequence shown here is derived from an EMBL/GenBank/DDBJ whole genome shotgun (WGS) entry which is preliminary data.</text>
</comment>
<dbReference type="PANTHER" id="PTHR23502:SF132">
    <property type="entry name" value="POLYAMINE TRANSPORTER 2-RELATED"/>
    <property type="match status" value="1"/>
</dbReference>
<evidence type="ECO:0000256" key="5">
    <source>
        <dbReference type="ARBA" id="ARBA00023136"/>
    </source>
</evidence>
<evidence type="ECO:0000256" key="1">
    <source>
        <dbReference type="ARBA" id="ARBA00004651"/>
    </source>
</evidence>
<keyword evidence="3 6" id="KW-0812">Transmembrane</keyword>
<dbReference type="InterPro" id="IPR011701">
    <property type="entry name" value="MFS"/>
</dbReference>
<keyword evidence="5 6" id="KW-0472">Membrane</keyword>
<name>A0ABQ6VEI1_9CORY</name>
<keyword evidence="9" id="KW-1185">Reference proteome</keyword>
<protein>
    <submittedName>
        <fullName evidence="8">MFS transporter</fullName>
    </submittedName>
</protein>
<gene>
    <name evidence="8" type="ORF">F8377_00375</name>
</gene>
<feature type="transmembrane region" description="Helical" evidence="6">
    <location>
        <begin position="42"/>
        <end position="61"/>
    </location>
</feature>
<sequence>MNDRRLPLSIYALPLVAAFMLPNLATPLMELWRQDIGFSSGMLTLIFVMYLGGLAPAFLLAPSLGRLWGRRTTQILACVLGILSCAFYVFGVNIALLLVARVLTGLCSGLILVHGPSAVQAMADSAEKAKATFIATMGIAIGLAGGPLFAGFIAQWLPWPTKTVFVLMAALLALSLLLITTEPETTREKVTSWLPFSGLGSKSVRTIAAGLGAFGPGMTAAAIVLALSPTLLMGLGGPTGPLGAGLMAGGMYAMSPIAQSMVRKLRSMAHIRLSLGLIVLAMISFAFAVTSHNLPILILSAILMGAGQGISNLGSFGLIHQEVTPDNVPGATAVLSLGTYASASIVPLAGGFLIDAQGLESAGVYMALGVVVMVLIGAFFARDSYVAAHGES</sequence>
<dbReference type="PANTHER" id="PTHR23502">
    <property type="entry name" value="MAJOR FACILITATOR SUPERFAMILY"/>
    <property type="match status" value="1"/>
</dbReference>
<evidence type="ECO:0000313" key="9">
    <source>
        <dbReference type="Proteomes" id="UP000436181"/>
    </source>
</evidence>
<keyword evidence="4 6" id="KW-1133">Transmembrane helix</keyword>
<keyword evidence="2" id="KW-0813">Transport</keyword>
<organism evidence="8 9">
    <name type="scientific">Corynebacterium zhongnanshanii</name>
    <dbReference type="NCBI Taxonomy" id="2768834"/>
    <lineage>
        <taxon>Bacteria</taxon>
        <taxon>Bacillati</taxon>
        <taxon>Actinomycetota</taxon>
        <taxon>Actinomycetes</taxon>
        <taxon>Mycobacteriales</taxon>
        <taxon>Corynebacteriaceae</taxon>
        <taxon>Corynebacterium</taxon>
    </lineage>
</organism>
<feature type="transmembrane region" description="Helical" evidence="6">
    <location>
        <begin position="239"/>
        <end position="258"/>
    </location>
</feature>
<reference evidence="8 9" key="1">
    <citation type="submission" date="2019-10" db="EMBL/GenBank/DDBJ databases">
        <title>Corynebacterium sp novel species isolated from the respiratory tract of Marmot.</title>
        <authorList>
            <person name="Zhang G."/>
        </authorList>
    </citation>
    <scope>NUCLEOTIDE SEQUENCE [LARGE SCALE GENOMIC DNA]</scope>
    <source>
        <strain evidence="8 9">336</strain>
    </source>
</reference>
<dbReference type="InterPro" id="IPR036259">
    <property type="entry name" value="MFS_trans_sf"/>
</dbReference>
<feature type="domain" description="Major facilitator superfamily (MFS) profile" evidence="7">
    <location>
        <begin position="1"/>
        <end position="385"/>
    </location>
</feature>
<feature type="transmembrane region" description="Helical" evidence="6">
    <location>
        <begin position="96"/>
        <end position="119"/>
    </location>
</feature>